<organism evidence="2 3">
    <name type="scientific">Aspergillus niger ATCC 13496</name>
    <dbReference type="NCBI Taxonomy" id="1353008"/>
    <lineage>
        <taxon>Eukaryota</taxon>
        <taxon>Fungi</taxon>
        <taxon>Dikarya</taxon>
        <taxon>Ascomycota</taxon>
        <taxon>Pezizomycotina</taxon>
        <taxon>Eurotiomycetes</taxon>
        <taxon>Eurotiomycetidae</taxon>
        <taxon>Eurotiales</taxon>
        <taxon>Aspergillaceae</taxon>
        <taxon>Aspergillus</taxon>
        <taxon>Aspergillus subgen. Circumdati</taxon>
    </lineage>
</organism>
<dbReference type="AlphaFoldDB" id="A0A370BGF8"/>
<feature type="compositionally biased region" description="Gly residues" evidence="1">
    <location>
        <begin position="130"/>
        <end position="144"/>
    </location>
</feature>
<dbReference type="VEuPathDB" id="FungiDB:M747DRAFT_160687"/>
<evidence type="ECO:0000313" key="2">
    <source>
        <dbReference type="EMBL" id="RDH14517.1"/>
    </source>
</evidence>
<dbReference type="Proteomes" id="UP000253845">
    <property type="component" value="Unassembled WGS sequence"/>
</dbReference>
<sequence>MAQHHHQSSLETVLNFSPVFLFTILIKAKGPGASQYLHLALWPRIMRVIWLRLNGWLSTLAVILSTCSLCVDNHCSNPGLPSKSSSGPDSKLSTLLSQSLRQSVFVKLLIWSSCRRKNRGSSFSKDLGGDYSGPGRAGSTGGPGRYQAGRWLDP</sequence>
<accession>A0A370BGF8</accession>
<proteinExistence type="predicted"/>
<protein>
    <submittedName>
        <fullName evidence="2">Uncharacterized protein</fullName>
    </submittedName>
</protein>
<name>A0A370BGF8_ASPNG</name>
<feature type="region of interest" description="Disordered" evidence="1">
    <location>
        <begin position="118"/>
        <end position="154"/>
    </location>
</feature>
<dbReference type="EMBL" id="KZ851965">
    <property type="protein sequence ID" value="RDH14517.1"/>
    <property type="molecule type" value="Genomic_DNA"/>
</dbReference>
<evidence type="ECO:0000313" key="3">
    <source>
        <dbReference type="Proteomes" id="UP000253845"/>
    </source>
</evidence>
<reference evidence="2 3" key="1">
    <citation type="submission" date="2018-07" db="EMBL/GenBank/DDBJ databases">
        <title>Section-level genome sequencing of Aspergillus section Nigri to investigate inter- and intra-species variation.</title>
        <authorList>
            <consortium name="DOE Joint Genome Institute"/>
            <person name="Vesth T.C."/>
            <person name="Nybo J.L."/>
            <person name="Theobald S."/>
            <person name="Frisvad J.C."/>
            <person name="Larsen T.O."/>
            <person name="Nielsen K.F."/>
            <person name="Hoof J.B."/>
            <person name="Brandl J."/>
            <person name="Salamov A."/>
            <person name="Riley R."/>
            <person name="Gladden J.M."/>
            <person name="Phatale P."/>
            <person name="Nielsen M.T."/>
            <person name="Lyhne E.K."/>
            <person name="Kogle M.E."/>
            <person name="Strasser K."/>
            <person name="McDonnell E."/>
            <person name="Barry K."/>
            <person name="Clum A."/>
            <person name="Chen C."/>
            <person name="Nolan M."/>
            <person name="Sandor L."/>
            <person name="Kuo A."/>
            <person name="Lipzen A."/>
            <person name="Hainaut M."/>
            <person name="Drula E."/>
            <person name="Tsang A."/>
            <person name="Magnuson J.K."/>
            <person name="Henrissat B."/>
            <person name="Wiebenga A."/>
            <person name="Simmons B.A."/>
            <person name="Makela M.R."/>
            <person name="De vries R.P."/>
            <person name="Grigoriev I.V."/>
            <person name="Mortensen U.H."/>
            <person name="Baker S.E."/>
            <person name="Andersen M.R."/>
        </authorList>
    </citation>
    <scope>NUCLEOTIDE SEQUENCE [LARGE SCALE GENOMIC DNA]</scope>
    <source>
        <strain evidence="2 3">ATCC 13496</strain>
    </source>
</reference>
<gene>
    <name evidence="2" type="ORF">M747DRAFT_160687</name>
</gene>
<evidence type="ECO:0000256" key="1">
    <source>
        <dbReference type="SAM" id="MobiDB-lite"/>
    </source>
</evidence>